<keyword evidence="11" id="KW-0902">Two-component regulatory system</keyword>
<dbReference type="CDD" id="cd00075">
    <property type="entry name" value="HATPase"/>
    <property type="match status" value="1"/>
</dbReference>
<sequence length="977" mass="107412">MDEASGDYLSHMSNLGAETTSASLRLGDFIQERRAELLEAWERRVRVYTVARHLSGPVLRDHVPQLLDRLARVIQGVHTGAVETLGELPDLHALERLVAGYDLHTAARELGDLRDTILEFWEREAAGAITIREVRRLDQAIDEILAISVDRFARARERTLRALDRVSSVSWQAGDLAAFLHQLMAVVLETVAAVDAVSLQLKDEADVLHVRAAIGLGEERALGFSQRVGEGFAGRVARLREPMLVRDATNDPLVINPHIREQGIRALYGVPLVHQDEVIGVAQMGSRSAFEFSDDDQQLFRTMAQRATALIVQAQLTERLRSSEARLQAIIDHAPAAIFVKDPEGRIRLANQEMLAIFGRSREELLGKTNHELVSPDIADVLRANDLEVLRSGQSLTVEEVFPREDGPHTYLSVKFPLPDENGEPHALCGISTDITERRRTEEALRATSQRLKAILDAAVDSIITIDDQGTILDVNPATTRLFGYAPEELTGRNISMLMPEPDRSSHDTYMRNYLRTGVRKVIGIGREVLGQRKDGTVFPIELSIGEMVLPGGRFFTGMMKDISRRKTAQHAQAMLVEAGTLLAQSLDLASTLRSLAHLTVTHLSDYCTVDLLGDDGQLHRQVVLARDPALQPVADRLMAFPPRVGSSSPMARVLETGRPQATEVGAEWLEAVALNAEHRAVLEQLGARTAVIVPLVARGRKLGVLNMTTCEAGRMPLSAMLEMARGMADRAAIAIDNARLLREAQEAVRVREDVVAIVSHDLRNPLNAISLASLAMLRHEPLTEAQNRSLRRIISAADRAHRMIRDLLDFTQARAGGAIPIHPRPVDLHELTRQVVDEVHLANPGRDISVEARGDGHGEFDEDRLAQVITNLVGNALQHSPAGTPVRVSSRAEGDGVTLVVHNQGPPIPAELRPVIFEPYRRGPAAALGRGSIGLGLYITRQIVLGHGGHIDVRSTEKDGTHFTVWLPRTPARVVQ</sequence>
<dbReference type="Gene3D" id="3.30.565.10">
    <property type="entry name" value="Histidine kinase-like ATPase, C-terminal domain"/>
    <property type="match status" value="1"/>
</dbReference>
<evidence type="ECO:0000259" key="16">
    <source>
        <dbReference type="PROSITE" id="PS50112"/>
    </source>
</evidence>
<keyword evidence="12" id="KW-0472">Membrane</keyword>
<dbReference type="SUPFAM" id="SSF55785">
    <property type="entry name" value="PYP-like sensor domain (PAS domain)"/>
    <property type="match status" value="2"/>
</dbReference>
<evidence type="ECO:0000256" key="14">
    <source>
        <dbReference type="ARBA" id="ARBA00070616"/>
    </source>
</evidence>
<evidence type="ECO:0000256" key="1">
    <source>
        <dbReference type="ARBA" id="ARBA00000085"/>
    </source>
</evidence>
<feature type="domain" description="PAC" evidence="17">
    <location>
        <begin position="396"/>
        <end position="447"/>
    </location>
</feature>
<keyword evidence="7" id="KW-0547">Nucleotide-binding</keyword>
<dbReference type="GO" id="GO:0000155">
    <property type="term" value="F:phosphorelay sensor kinase activity"/>
    <property type="evidence" value="ECO:0007669"/>
    <property type="project" value="InterPro"/>
</dbReference>
<evidence type="ECO:0000256" key="4">
    <source>
        <dbReference type="ARBA" id="ARBA00022553"/>
    </source>
</evidence>
<comment type="caution">
    <text evidence="18">The sequence shown here is derived from an EMBL/GenBank/DDBJ whole genome shotgun (WGS) entry which is preliminary data.</text>
</comment>
<dbReference type="PANTHER" id="PTHR42878:SF7">
    <property type="entry name" value="SENSOR HISTIDINE KINASE GLRK"/>
    <property type="match status" value="1"/>
</dbReference>
<comment type="catalytic activity">
    <reaction evidence="1">
        <text>ATP + protein L-histidine = ADP + protein N-phospho-L-histidine.</text>
        <dbReference type="EC" id="2.7.13.3"/>
    </reaction>
</comment>
<dbReference type="SMART" id="SM00388">
    <property type="entry name" value="HisKA"/>
    <property type="match status" value="1"/>
</dbReference>
<comment type="function">
    <text evidence="13">Putative oxygen sensor; modulates the activity of FixJ, a transcriptional activator of nitrogen fixation fixK gene. FixL probably acts as a kinase that phosphorylates FixJ.</text>
</comment>
<dbReference type="InterPro" id="IPR000700">
    <property type="entry name" value="PAS-assoc_C"/>
</dbReference>
<keyword evidence="9" id="KW-0067">ATP-binding</keyword>
<dbReference type="InterPro" id="IPR005467">
    <property type="entry name" value="His_kinase_dom"/>
</dbReference>
<evidence type="ECO:0000256" key="5">
    <source>
        <dbReference type="ARBA" id="ARBA00022679"/>
    </source>
</evidence>
<dbReference type="InterPro" id="IPR003018">
    <property type="entry name" value="GAF"/>
</dbReference>
<comment type="subcellular location">
    <subcellularLocation>
        <location evidence="2">Membrane</location>
        <topology evidence="2">Multi-pass membrane protein</topology>
    </subcellularLocation>
</comment>
<dbReference type="InterPro" id="IPR003594">
    <property type="entry name" value="HATPase_dom"/>
</dbReference>
<dbReference type="SMART" id="SM00065">
    <property type="entry name" value="GAF"/>
    <property type="match status" value="2"/>
</dbReference>
<dbReference type="Pfam" id="PF13185">
    <property type="entry name" value="GAF_2"/>
    <property type="match status" value="2"/>
</dbReference>
<dbReference type="GO" id="GO:0007234">
    <property type="term" value="P:osmosensory signaling via phosphorelay pathway"/>
    <property type="evidence" value="ECO:0007669"/>
    <property type="project" value="TreeGrafter"/>
</dbReference>
<dbReference type="GO" id="GO:0000156">
    <property type="term" value="F:phosphorelay response regulator activity"/>
    <property type="evidence" value="ECO:0007669"/>
    <property type="project" value="TreeGrafter"/>
</dbReference>
<dbReference type="CDD" id="cd00130">
    <property type="entry name" value="PAS"/>
    <property type="match status" value="2"/>
</dbReference>
<evidence type="ECO:0000313" key="19">
    <source>
        <dbReference type="Proteomes" id="UP000518300"/>
    </source>
</evidence>
<keyword evidence="19" id="KW-1185">Reference proteome</keyword>
<dbReference type="PROSITE" id="PS50112">
    <property type="entry name" value="PAS"/>
    <property type="match status" value="2"/>
</dbReference>
<dbReference type="GO" id="GO:0016020">
    <property type="term" value="C:membrane"/>
    <property type="evidence" value="ECO:0007669"/>
    <property type="project" value="UniProtKB-SubCell"/>
</dbReference>
<evidence type="ECO:0000256" key="7">
    <source>
        <dbReference type="ARBA" id="ARBA00022741"/>
    </source>
</evidence>
<dbReference type="Pfam" id="PF00989">
    <property type="entry name" value="PAS"/>
    <property type="match status" value="1"/>
</dbReference>
<dbReference type="PANTHER" id="PTHR42878">
    <property type="entry name" value="TWO-COMPONENT HISTIDINE KINASE"/>
    <property type="match status" value="1"/>
</dbReference>
<evidence type="ECO:0000256" key="10">
    <source>
        <dbReference type="ARBA" id="ARBA00022989"/>
    </source>
</evidence>
<dbReference type="Pfam" id="PF02518">
    <property type="entry name" value="HATPase_c"/>
    <property type="match status" value="1"/>
</dbReference>
<keyword evidence="5" id="KW-0808">Transferase</keyword>
<dbReference type="InterPro" id="IPR036097">
    <property type="entry name" value="HisK_dim/P_sf"/>
</dbReference>
<dbReference type="RefSeq" id="WP_169345496.1">
    <property type="nucleotide sequence ID" value="NZ_JABBJJ010000060.1"/>
</dbReference>
<evidence type="ECO:0000259" key="15">
    <source>
        <dbReference type="PROSITE" id="PS50109"/>
    </source>
</evidence>
<dbReference type="FunFam" id="3.30.450.20:FF:000060">
    <property type="entry name" value="Sensor protein FixL"/>
    <property type="match status" value="1"/>
</dbReference>
<name>A0A848LCM2_9BACT</name>
<dbReference type="GO" id="GO:0006355">
    <property type="term" value="P:regulation of DNA-templated transcription"/>
    <property type="evidence" value="ECO:0007669"/>
    <property type="project" value="InterPro"/>
</dbReference>
<dbReference type="NCBIfam" id="TIGR00229">
    <property type="entry name" value="sensory_box"/>
    <property type="match status" value="2"/>
</dbReference>
<evidence type="ECO:0000256" key="12">
    <source>
        <dbReference type="ARBA" id="ARBA00023136"/>
    </source>
</evidence>
<dbReference type="Gene3D" id="3.30.450.40">
    <property type="match status" value="2"/>
</dbReference>
<accession>A0A848LCM2</accession>
<dbReference type="PROSITE" id="PS50109">
    <property type="entry name" value="HIS_KIN"/>
    <property type="match status" value="1"/>
</dbReference>
<dbReference type="GO" id="GO:0005524">
    <property type="term" value="F:ATP binding"/>
    <property type="evidence" value="ECO:0007669"/>
    <property type="project" value="UniProtKB-KW"/>
</dbReference>
<dbReference type="Gene3D" id="3.30.450.20">
    <property type="entry name" value="PAS domain"/>
    <property type="match status" value="2"/>
</dbReference>
<feature type="domain" description="PAS" evidence="16">
    <location>
        <begin position="323"/>
        <end position="393"/>
    </location>
</feature>
<dbReference type="Pfam" id="PF00512">
    <property type="entry name" value="HisKA"/>
    <property type="match status" value="1"/>
</dbReference>
<feature type="domain" description="PAS" evidence="16">
    <location>
        <begin position="448"/>
        <end position="518"/>
    </location>
</feature>
<dbReference type="AlphaFoldDB" id="A0A848LCM2"/>
<proteinExistence type="predicted"/>
<evidence type="ECO:0000256" key="3">
    <source>
        <dbReference type="ARBA" id="ARBA00012438"/>
    </source>
</evidence>
<dbReference type="SUPFAM" id="SSF55781">
    <property type="entry name" value="GAF domain-like"/>
    <property type="match status" value="2"/>
</dbReference>
<evidence type="ECO:0000256" key="6">
    <source>
        <dbReference type="ARBA" id="ARBA00022692"/>
    </source>
</evidence>
<keyword evidence="8" id="KW-0418">Kinase</keyword>
<dbReference type="EC" id="2.7.13.3" evidence="3"/>
<dbReference type="PROSITE" id="PS50113">
    <property type="entry name" value="PAC"/>
    <property type="match status" value="1"/>
</dbReference>
<dbReference type="CDD" id="cd00082">
    <property type="entry name" value="HisKA"/>
    <property type="match status" value="1"/>
</dbReference>
<evidence type="ECO:0000256" key="11">
    <source>
        <dbReference type="ARBA" id="ARBA00023012"/>
    </source>
</evidence>
<evidence type="ECO:0000256" key="13">
    <source>
        <dbReference type="ARBA" id="ARBA00059827"/>
    </source>
</evidence>
<dbReference type="InterPro" id="IPR004358">
    <property type="entry name" value="Sig_transdc_His_kin-like_C"/>
</dbReference>
<dbReference type="InterPro" id="IPR013656">
    <property type="entry name" value="PAS_4"/>
</dbReference>
<reference evidence="18 19" key="1">
    <citation type="submission" date="2020-04" db="EMBL/GenBank/DDBJ databases">
        <title>Draft genome of Pyxidicoccus fallax type strain.</title>
        <authorList>
            <person name="Whitworth D.E."/>
        </authorList>
    </citation>
    <scope>NUCLEOTIDE SEQUENCE [LARGE SCALE GENOMIC DNA]</scope>
    <source>
        <strain evidence="18 19">DSM 14698</strain>
    </source>
</reference>
<dbReference type="SUPFAM" id="SSF55874">
    <property type="entry name" value="ATPase domain of HSP90 chaperone/DNA topoisomerase II/histidine kinase"/>
    <property type="match status" value="1"/>
</dbReference>
<dbReference type="PRINTS" id="PR00344">
    <property type="entry name" value="BCTRLSENSOR"/>
</dbReference>
<keyword evidence="4" id="KW-0597">Phosphoprotein</keyword>
<dbReference type="EMBL" id="JABBJJ010000060">
    <property type="protein sequence ID" value="NMO16204.1"/>
    <property type="molecule type" value="Genomic_DNA"/>
</dbReference>
<dbReference type="GO" id="GO:0030295">
    <property type="term" value="F:protein kinase activator activity"/>
    <property type="evidence" value="ECO:0007669"/>
    <property type="project" value="TreeGrafter"/>
</dbReference>
<dbReference type="Gene3D" id="1.10.287.130">
    <property type="match status" value="1"/>
</dbReference>
<dbReference type="InterPro" id="IPR036890">
    <property type="entry name" value="HATPase_C_sf"/>
</dbReference>
<keyword evidence="6" id="KW-0812">Transmembrane</keyword>
<dbReference type="InterPro" id="IPR013767">
    <property type="entry name" value="PAS_fold"/>
</dbReference>
<dbReference type="SMART" id="SM00091">
    <property type="entry name" value="PAS"/>
    <property type="match status" value="2"/>
</dbReference>
<dbReference type="InterPro" id="IPR050351">
    <property type="entry name" value="BphY/WalK/GraS-like"/>
</dbReference>
<organism evidence="18 19">
    <name type="scientific">Pyxidicoccus fallax</name>
    <dbReference type="NCBI Taxonomy" id="394095"/>
    <lineage>
        <taxon>Bacteria</taxon>
        <taxon>Pseudomonadati</taxon>
        <taxon>Myxococcota</taxon>
        <taxon>Myxococcia</taxon>
        <taxon>Myxococcales</taxon>
        <taxon>Cystobacterineae</taxon>
        <taxon>Myxococcaceae</taxon>
        <taxon>Pyxidicoccus</taxon>
    </lineage>
</organism>
<dbReference type="SMART" id="SM00387">
    <property type="entry name" value="HATPase_c"/>
    <property type="match status" value="1"/>
</dbReference>
<evidence type="ECO:0000313" key="18">
    <source>
        <dbReference type="EMBL" id="NMO16204.1"/>
    </source>
</evidence>
<dbReference type="InterPro" id="IPR035965">
    <property type="entry name" value="PAS-like_dom_sf"/>
</dbReference>
<evidence type="ECO:0000259" key="17">
    <source>
        <dbReference type="PROSITE" id="PS50113"/>
    </source>
</evidence>
<dbReference type="InterPro" id="IPR000014">
    <property type="entry name" value="PAS"/>
</dbReference>
<dbReference type="Pfam" id="PF08448">
    <property type="entry name" value="PAS_4"/>
    <property type="match status" value="1"/>
</dbReference>
<evidence type="ECO:0000256" key="2">
    <source>
        <dbReference type="ARBA" id="ARBA00004141"/>
    </source>
</evidence>
<dbReference type="Proteomes" id="UP000518300">
    <property type="component" value="Unassembled WGS sequence"/>
</dbReference>
<feature type="domain" description="Histidine kinase" evidence="15">
    <location>
        <begin position="758"/>
        <end position="972"/>
    </location>
</feature>
<gene>
    <name evidence="18" type="ORF">HG543_15290</name>
</gene>
<dbReference type="InterPro" id="IPR029016">
    <property type="entry name" value="GAF-like_dom_sf"/>
</dbReference>
<keyword evidence="10" id="KW-1133">Transmembrane helix</keyword>
<dbReference type="SUPFAM" id="SSF47384">
    <property type="entry name" value="Homodimeric domain of signal transducing histidine kinase"/>
    <property type="match status" value="1"/>
</dbReference>
<evidence type="ECO:0000256" key="9">
    <source>
        <dbReference type="ARBA" id="ARBA00022840"/>
    </source>
</evidence>
<protein>
    <recommendedName>
        <fullName evidence="14">Sensor protein FixL</fullName>
        <ecNumber evidence="3">2.7.13.3</ecNumber>
    </recommendedName>
</protein>
<evidence type="ECO:0000256" key="8">
    <source>
        <dbReference type="ARBA" id="ARBA00022777"/>
    </source>
</evidence>
<dbReference type="InterPro" id="IPR003661">
    <property type="entry name" value="HisK_dim/P_dom"/>
</dbReference>